<evidence type="ECO:0000313" key="2">
    <source>
        <dbReference type="Proteomes" id="UP000664398"/>
    </source>
</evidence>
<dbReference type="AlphaFoldDB" id="A0A939RUJ9"/>
<dbReference type="EMBL" id="JAGDYL010000019">
    <property type="protein sequence ID" value="MBO1805865.1"/>
    <property type="molecule type" value="Genomic_DNA"/>
</dbReference>
<comment type="caution">
    <text evidence="1">The sequence shown here is derived from an EMBL/GenBank/DDBJ whole genome shotgun (WGS) entry which is preliminary data.</text>
</comment>
<protein>
    <submittedName>
        <fullName evidence="1">Uncharacterized protein</fullName>
    </submittedName>
</protein>
<evidence type="ECO:0000313" key="1">
    <source>
        <dbReference type="EMBL" id="MBO1805865.1"/>
    </source>
</evidence>
<dbReference type="RefSeq" id="WP_208046335.1">
    <property type="nucleotide sequence ID" value="NZ_JAGDYL010000019.1"/>
</dbReference>
<organism evidence="1 2">
    <name type="scientific">Leucobacter ruminantium</name>
    <dbReference type="NCBI Taxonomy" id="1289170"/>
    <lineage>
        <taxon>Bacteria</taxon>
        <taxon>Bacillati</taxon>
        <taxon>Actinomycetota</taxon>
        <taxon>Actinomycetes</taxon>
        <taxon>Micrococcales</taxon>
        <taxon>Microbacteriaceae</taxon>
        <taxon>Leucobacter</taxon>
    </lineage>
</organism>
<reference evidence="1" key="1">
    <citation type="submission" date="2021-03" db="EMBL/GenBank/DDBJ databases">
        <title>Leucobacter chromiisoli sp. nov., isolated from chromium-containing soil of chemical plant.</title>
        <authorList>
            <person name="Xu Z."/>
        </authorList>
    </citation>
    <scope>NUCLEOTIDE SEQUENCE</scope>
    <source>
        <strain evidence="1">A2</strain>
    </source>
</reference>
<accession>A0A939RUJ9</accession>
<keyword evidence="2" id="KW-1185">Reference proteome</keyword>
<gene>
    <name evidence="1" type="ORF">J4H91_11145</name>
</gene>
<name>A0A939RUJ9_9MICO</name>
<sequence>MSSPHDGLTFAERAARGITAGDYDRAALELAPTPEEAPDRRQRIASKQDAFNLLAYIAAFDHRVRGEFEAQAWIDALGPQRIAIEDAKRAVVAYFNGPNRHRWITPGDIIEQIEEGL</sequence>
<proteinExistence type="predicted"/>
<dbReference type="Proteomes" id="UP000664398">
    <property type="component" value="Unassembled WGS sequence"/>
</dbReference>